<name>A0ABR2K5J4_9EUKA</name>
<feature type="transmembrane region" description="Helical" evidence="2">
    <location>
        <begin position="204"/>
        <end position="221"/>
    </location>
</feature>
<keyword evidence="2" id="KW-0812">Transmembrane</keyword>
<keyword evidence="5" id="KW-1185">Reference proteome</keyword>
<proteinExistence type="predicted"/>
<evidence type="ECO:0000256" key="1">
    <source>
        <dbReference type="SAM" id="MobiDB-lite"/>
    </source>
</evidence>
<organism evidence="4 5">
    <name type="scientific">Tritrichomonas musculus</name>
    <dbReference type="NCBI Taxonomy" id="1915356"/>
    <lineage>
        <taxon>Eukaryota</taxon>
        <taxon>Metamonada</taxon>
        <taxon>Parabasalia</taxon>
        <taxon>Tritrichomonadida</taxon>
        <taxon>Tritrichomonadidae</taxon>
        <taxon>Tritrichomonas</taxon>
    </lineage>
</organism>
<reference evidence="4 5" key="1">
    <citation type="submission" date="2024-04" db="EMBL/GenBank/DDBJ databases">
        <title>Tritrichomonas musculus Genome.</title>
        <authorList>
            <person name="Alves-Ferreira E."/>
            <person name="Grigg M."/>
            <person name="Lorenzi H."/>
            <person name="Galac M."/>
        </authorList>
    </citation>
    <scope>NUCLEOTIDE SEQUENCE [LARGE SCALE GENOMIC DNA]</scope>
    <source>
        <strain evidence="4 5">EAF2021</strain>
    </source>
</reference>
<feature type="transmembrane region" description="Helical" evidence="2">
    <location>
        <begin position="233"/>
        <end position="249"/>
    </location>
</feature>
<dbReference type="EMBL" id="JAPFFF010000007">
    <property type="protein sequence ID" value="KAK8886379.1"/>
    <property type="molecule type" value="Genomic_DNA"/>
</dbReference>
<evidence type="ECO:0000313" key="4">
    <source>
        <dbReference type="EMBL" id="KAK8886379.1"/>
    </source>
</evidence>
<dbReference type="InterPro" id="IPR045226">
    <property type="entry name" value="Dsc3"/>
</dbReference>
<sequence>MAQYQITALFQDGKSRLYVLNNDAKVFDLINKIETDSEIKKPKDRILNILYLGRFLDPSTRINDVESSPQFTVNCFFRAPKNHYGSDDAPLASELRGFDRLARMGYSPSQIRDFRENFHRFHSSLNYPENTRIEMEEEWFPALFSGDEAPQFFLPANHNHNQNQDQNESEPDNINQNSDFDISPDSEVPFAQEPTDNPDSSQSWTPFFLGVAFGFIFRLNWYIFIPMMLPDRSVLIGYLFGCGLFYMFAELSK</sequence>
<dbReference type="SUPFAM" id="SSF54236">
    <property type="entry name" value="Ubiquitin-like"/>
    <property type="match status" value="1"/>
</dbReference>
<keyword evidence="2" id="KW-1133">Transmembrane helix</keyword>
<dbReference type="Pfam" id="PF13373">
    <property type="entry name" value="Dsc3_C"/>
    <property type="match status" value="1"/>
</dbReference>
<dbReference type="InterPro" id="IPR029071">
    <property type="entry name" value="Ubiquitin-like_domsf"/>
</dbReference>
<evidence type="ECO:0000313" key="5">
    <source>
        <dbReference type="Proteomes" id="UP001470230"/>
    </source>
</evidence>
<feature type="domain" description="DSC E3 ubiquitin ligase complex subunit 3 C-terminal" evidence="3">
    <location>
        <begin position="96"/>
        <end position="221"/>
    </location>
</feature>
<dbReference type="InterPro" id="IPR025390">
    <property type="entry name" value="Dsc3_C"/>
</dbReference>
<comment type="caution">
    <text evidence="4">The sequence shown here is derived from an EMBL/GenBank/DDBJ whole genome shotgun (WGS) entry which is preliminary data.</text>
</comment>
<gene>
    <name evidence="4" type="ORF">M9Y10_041842</name>
</gene>
<feature type="compositionally biased region" description="Low complexity" evidence="1">
    <location>
        <begin position="157"/>
        <end position="166"/>
    </location>
</feature>
<dbReference type="Proteomes" id="UP001470230">
    <property type="component" value="Unassembled WGS sequence"/>
</dbReference>
<keyword evidence="2" id="KW-0472">Membrane</keyword>
<evidence type="ECO:0000259" key="3">
    <source>
        <dbReference type="Pfam" id="PF13373"/>
    </source>
</evidence>
<evidence type="ECO:0000256" key="2">
    <source>
        <dbReference type="SAM" id="Phobius"/>
    </source>
</evidence>
<dbReference type="PANTHER" id="PTHR28049:SF1">
    <property type="entry name" value="DSC E3 UBIQUITIN LIGASE COMPLEX SUBUNIT 3"/>
    <property type="match status" value="1"/>
</dbReference>
<protein>
    <recommendedName>
        <fullName evidence="3">DSC E3 ubiquitin ligase complex subunit 3 C-terminal domain-containing protein</fullName>
    </recommendedName>
</protein>
<accession>A0ABR2K5J4</accession>
<feature type="region of interest" description="Disordered" evidence="1">
    <location>
        <begin position="154"/>
        <end position="201"/>
    </location>
</feature>
<dbReference type="PANTHER" id="PTHR28049">
    <property type="entry name" value="TRANSMEMBRANE PROTEIN YOR223W"/>
    <property type="match status" value="1"/>
</dbReference>